<evidence type="ECO:0000256" key="8">
    <source>
        <dbReference type="SAM" id="Phobius"/>
    </source>
</evidence>
<keyword evidence="6 8" id="KW-1133">Transmembrane helix</keyword>
<dbReference type="RefSeq" id="WP_220619092.1">
    <property type="nucleotide sequence ID" value="NZ_RKLR01000005.1"/>
</dbReference>
<dbReference type="InterPro" id="IPR038770">
    <property type="entry name" value="Na+/solute_symporter_sf"/>
</dbReference>
<keyword evidence="4" id="KW-1003">Cell membrane</keyword>
<accession>A0AAW4PSB7</accession>
<comment type="caution">
    <text evidence="9">The sequence shown here is derived from an EMBL/GenBank/DDBJ whole genome shotgun (WGS) entry which is preliminary data.</text>
</comment>
<feature type="transmembrane region" description="Helical" evidence="8">
    <location>
        <begin position="31"/>
        <end position="52"/>
    </location>
</feature>
<feature type="transmembrane region" description="Helical" evidence="8">
    <location>
        <begin position="6"/>
        <end position="24"/>
    </location>
</feature>
<evidence type="ECO:0000313" key="9">
    <source>
        <dbReference type="EMBL" id="MBX0324130.1"/>
    </source>
</evidence>
<evidence type="ECO:0000313" key="10">
    <source>
        <dbReference type="Proteomes" id="UP001430377"/>
    </source>
</evidence>
<dbReference type="PANTHER" id="PTHR36838">
    <property type="entry name" value="AUXIN EFFLUX CARRIER FAMILY PROTEIN"/>
    <property type="match status" value="1"/>
</dbReference>
<feature type="transmembrane region" description="Helical" evidence="8">
    <location>
        <begin position="249"/>
        <end position="269"/>
    </location>
</feature>
<evidence type="ECO:0000256" key="3">
    <source>
        <dbReference type="ARBA" id="ARBA00022448"/>
    </source>
</evidence>
<gene>
    <name evidence="9" type="ORF">EGH21_13920</name>
</gene>
<feature type="transmembrane region" description="Helical" evidence="8">
    <location>
        <begin position="281"/>
        <end position="301"/>
    </location>
</feature>
<dbReference type="GO" id="GO:0055085">
    <property type="term" value="P:transmembrane transport"/>
    <property type="evidence" value="ECO:0007669"/>
    <property type="project" value="InterPro"/>
</dbReference>
<evidence type="ECO:0000256" key="4">
    <source>
        <dbReference type="ARBA" id="ARBA00022475"/>
    </source>
</evidence>
<organism evidence="9 10">
    <name type="scientific">Haloarcula rubra</name>
    <dbReference type="NCBI Taxonomy" id="2487747"/>
    <lineage>
        <taxon>Archaea</taxon>
        <taxon>Methanobacteriati</taxon>
        <taxon>Methanobacteriota</taxon>
        <taxon>Stenosarchaea group</taxon>
        <taxon>Halobacteria</taxon>
        <taxon>Halobacteriales</taxon>
        <taxon>Haloarculaceae</taxon>
        <taxon>Haloarcula</taxon>
    </lineage>
</organism>
<comment type="subcellular location">
    <subcellularLocation>
        <location evidence="1">Cell membrane</location>
        <topology evidence="1">Multi-pass membrane protein</topology>
    </subcellularLocation>
</comment>
<dbReference type="EMBL" id="RKLR01000005">
    <property type="protein sequence ID" value="MBX0324130.1"/>
    <property type="molecule type" value="Genomic_DNA"/>
</dbReference>
<dbReference type="Proteomes" id="UP001430377">
    <property type="component" value="Unassembled WGS sequence"/>
</dbReference>
<feature type="transmembrane region" description="Helical" evidence="8">
    <location>
        <begin position="64"/>
        <end position="82"/>
    </location>
</feature>
<feature type="transmembrane region" description="Helical" evidence="8">
    <location>
        <begin position="94"/>
        <end position="114"/>
    </location>
</feature>
<feature type="transmembrane region" description="Helical" evidence="8">
    <location>
        <begin position="165"/>
        <end position="186"/>
    </location>
</feature>
<comment type="similarity">
    <text evidence="2">Belongs to the auxin efflux carrier (TC 2.A.69) family.</text>
</comment>
<reference evidence="9 10" key="1">
    <citation type="submission" date="2021-06" db="EMBL/GenBank/DDBJ databases">
        <title>Halomicroarcula sp. a new haloarchaeum isolated from saline soil.</title>
        <authorList>
            <person name="Duran-Viseras A."/>
            <person name="Sanchez-Porro C."/>
            <person name="Ventosa A."/>
        </authorList>
    </citation>
    <scope>NUCLEOTIDE SEQUENCE [LARGE SCALE GENOMIC DNA]</scope>
    <source>
        <strain evidence="9 10">F13</strain>
    </source>
</reference>
<evidence type="ECO:0000256" key="1">
    <source>
        <dbReference type="ARBA" id="ARBA00004651"/>
    </source>
</evidence>
<dbReference type="GO" id="GO:0005886">
    <property type="term" value="C:plasma membrane"/>
    <property type="evidence" value="ECO:0007669"/>
    <property type="project" value="UniProtKB-SubCell"/>
</dbReference>
<sequence length="302" mass="30848">MAVLGQLAYMLAFLAAGVGLRRVGVLNEERTGLLTGVAFYVALPALVFASTYDRPLGELVSPALLGGFWLVLALTLAVGWVVHRDHDSDARRSVAMVQSYHGNMGFLGLPLVAATLGGEAAAVASVVLGVGALTHVPITVFLLVRFNDSEASLAGELRELLTNPVLVALAAGILASLAGVGVPATALAGLEAVSTLALPLALVCVGGTLDTDLSLSSLDESVGVVAMKVVWMPVLAWAVFSALGLESTALAAAVVMLGVPTAVSTYVYTSELGGDEAFASLNVFTTTLASLGTLSVLVWLFG</sequence>
<dbReference type="PANTHER" id="PTHR36838:SF3">
    <property type="entry name" value="TRANSPORTER AUXIN EFFLUX CARRIER EC FAMILY"/>
    <property type="match status" value="1"/>
</dbReference>
<feature type="transmembrane region" description="Helical" evidence="8">
    <location>
        <begin position="221"/>
        <end position="243"/>
    </location>
</feature>
<dbReference type="Pfam" id="PF03547">
    <property type="entry name" value="Mem_trans"/>
    <property type="match status" value="1"/>
</dbReference>
<dbReference type="Gene3D" id="1.20.1530.20">
    <property type="match status" value="1"/>
</dbReference>
<dbReference type="AlphaFoldDB" id="A0AAW4PSB7"/>
<dbReference type="InterPro" id="IPR004776">
    <property type="entry name" value="Mem_transp_PIN-like"/>
</dbReference>
<evidence type="ECO:0000256" key="6">
    <source>
        <dbReference type="ARBA" id="ARBA00022989"/>
    </source>
</evidence>
<name>A0AAW4PSB7_9EURY</name>
<keyword evidence="7 8" id="KW-0472">Membrane</keyword>
<keyword evidence="5 8" id="KW-0812">Transmembrane</keyword>
<keyword evidence="10" id="KW-1185">Reference proteome</keyword>
<evidence type="ECO:0000256" key="7">
    <source>
        <dbReference type="ARBA" id="ARBA00023136"/>
    </source>
</evidence>
<proteinExistence type="inferred from homology"/>
<evidence type="ECO:0000256" key="5">
    <source>
        <dbReference type="ARBA" id="ARBA00022692"/>
    </source>
</evidence>
<keyword evidence="3" id="KW-0813">Transport</keyword>
<protein>
    <submittedName>
        <fullName evidence="9">AEC family transporter</fullName>
    </submittedName>
</protein>
<evidence type="ECO:0000256" key="2">
    <source>
        <dbReference type="ARBA" id="ARBA00010145"/>
    </source>
</evidence>
<feature type="transmembrane region" description="Helical" evidence="8">
    <location>
        <begin position="120"/>
        <end position="144"/>
    </location>
</feature>